<evidence type="ECO:0000313" key="1">
    <source>
        <dbReference type="EMBL" id="ORY56073.1"/>
    </source>
</evidence>
<gene>
    <name evidence="1" type="ORF">BCR38DRAFT_119500</name>
</gene>
<protein>
    <submittedName>
        <fullName evidence="1">Uncharacterized protein</fullName>
    </submittedName>
</protein>
<dbReference type="InParanoid" id="A0A1Y2D9Y0"/>
<dbReference type="EMBL" id="MCFJ01000024">
    <property type="protein sequence ID" value="ORY56073.1"/>
    <property type="molecule type" value="Genomic_DNA"/>
</dbReference>
<dbReference type="Proteomes" id="UP000193689">
    <property type="component" value="Unassembled WGS sequence"/>
</dbReference>
<name>A0A1Y2D9Y0_9PEZI</name>
<evidence type="ECO:0000313" key="2">
    <source>
        <dbReference type="Proteomes" id="UP000193689"/>
    </source>
</evidence>
<organism evidence="1 2">
    <name type="scientific">Pseudomassariella vexata</name>
    <dbReference type="NCBI Taxonomy" id="1141098"/>
    <lineage>
        <taxon>Eukaryota</taxon>
        <taxon>Fungi</taxon>
        <taxon>Dikarya</taxon>
        <taxon>Ascomycota</taxon>
        <taxon>Pezizomycotina</taxon>
        <taxon>Sordariomycetes</taxon>
        <taxon>Xylariomycetidae</taxon>
        <taxon>Amphisphaeriales</taxon>
        <taxon>Pseudomassariaceae</taxon>
        <taxon>Pseudomassariella</taxon>
    </lineage>
</organism>
<dbReference type="GeneID" id="63769669"/>
<proteinExistence type="predicted"/>
<keyword evidence="2" id="KW-1185">Reference proteome</keyword>
<sequence>MPDKASDPATLIQWIRYGTNMKAELVPENMECTLENFREGYTSHQPGLPLLSATTPIQDKSSLLVSEKLAKNVFNITCLTRFLDHRHEVLANKNQDSLERLGGDHRLVFSFSYPPYLTMADCNTRLSSSRLYPEVRIELIANVMKATRERDMHVMNQIDQLKRHCCLVWSLY</sequence>
<dbReference type="RefSeq" id="XP_040709919.1">
    <property type="nucleotide sequence ID" value="XM_040853457.1"/>
</dbReference>
<comment type="caution">
    <text evidence="1">The sequence shown here is derived from an EMBL/GenBank/DDBJ whole genome shotgun (WGS) entry which is preliminary data.</text>
</comment>
<accession>A0A1Y2D9Y0</accession>
<dbReference type="AlphaFoldDB" id="A0A1Y2D9Y0"/>
<reference evidence="1 2" key="1">
    <citation type="submission" date="2016-07" db="EMBL/GenBank/DDBJ databases">
        <title>Pervasive Adenine N6-methylation of Active Genes in Fungi.</title>
        <authorList>
            <consortium name="DOE Joint Genome Institute"/>
            <person name="Mondo S.J."/>
            <person name="Dannebaum R.O."/>
            <person name="Kuo R.C."/>
            <person name="Labutti K."/>
            <person name="Haridas S."/>
            <person name="Kuo A."/>
            <person name="Salamov A."/>
            <person name="Ahrendt S.R."/>
            <person name="Lipzen A."/>
            <person name="Sullivan W."/>
            <person name="Andreopoulos W.B."/>
            <person name="Clum A."/>
            <person name="Lindquist E."/>
            <person name="Daum C."/>
            <person name="Ramamoorthy G.K."/>
            <person name="Gryganskyi A."/>
            <person name="Culley D."/>
            <person name="Magnuson J.K."/>
            <person name="James T.Y."/>
            <person name="O'Malley M.A."/>
            <person name="Stajich J.E."/>
            <person name="Spatafora J.W."/>
            <person name="Visel A."/>
            <person name="Grigoriev I.V."/>
        </authorList>
    </citation>
    <scope>NUCLEOTIDE SEQUENCE [LARGE SCALE GENOMIC DNA]</scope>
    <source>
        <strain evidence="1 2">CBS 129021</strain>
    </source>
</reference>